<evidence type="ECO:0000313" key="18">
    <source>
        <dbReference type="Proteomes" id="UP001243757"/>
    </source>
</evidence>
<evidence type="ECO:0000256" key="8">
    <source>
        <dbReference type="ARBA" id="ARBA00023047"/>
    </source>
</evidence>
<keyword evidence="12" id="KW-0564">Palmitate</keyword>
<feature type="domain" description="Polysaccharide export protein N-terminal" evidence="15">
    <location>
        <begin position="101"/>
        <end position="187"/>
    </location>
</feature>
<comment type="caution">
    <text evidence="17">The sequence shown here is derived from an EMBL/GenBank/DDBJ whole genome shotgun (WGS) entry which is preliminary data.</text>
</comment>
<dbReference type="Proteomes" id="UP001243757">
    <property type="component" value="Unassembled WGS sequence"/>
</dbReference>
<evidence type="ECO:0000256" key="2">
    <source>
        <dbReference type="ARBA" id="ARBA00009450"/>
    </source>
</evidence>
<dbReference type="Pfam" id="PF22461">
    <property type="entry name" value="SLBB_2"/>
    <property type="match status" value="2"/>
</dbReference>
<dbReference type="PANTHER" id="PTHR33619">
    <property type="entry name" value="POLYSACCHARIDE EXPORT PROTEIN GFCE-RELATED"/>
    <property type="match status" value="1"/>
</dbReference>
<keyword evidence="14" id="KW-0449">Lipoprotein</keyword>
<evidence type="ECO:0000256" key="1">
    <source>
        <dbReference type="ARBA" id="ARBA00004571"/>
    </source>
</evidence>
<dbReference type="PANTHER" id="PTHR33619:SF3">
    <property type="entry name" value="POLYSACCHARIDE EXPORT PROTEIN GFCE-RELATED"/>
    <property type="match status" value="1"/>
</dbReference>
<dbReference type="Gene3D" id="3.30.1950.10">
    <property type="entry name" value="wza like domain"/>
    <property type="match status" value="1"/>
</dbReference>
<evidence type="ECO:0000256" key="6">
    <source>
        <dbReference type="ARBA" id="ARBA00022692"/>
    </source>
</evidence>
<organism evidence="17 18">
    <name type="scientific">Pseudodonghicola flavimaris</name>
    <dbReference type="NCBI Taxonomy" id="3050036"/>
    <lineage>
        <taxon>Bacteria</taxon>
        <taxon>Pseudomonadati</taxon>
        <taxon>Pseudomonadota</taxon>
        <taxon>Alphaproteobacteria</taxon>
        <taxon>Rhodobacterales</taxon>
        <taxon>Paracoccaceae</taxon>
        <taxon>Pseudodonghicola</taxon>
    </lineage>
</organism>
<name>A0ABT7EZI5_9RHOB</name>
<keyword evidence="7" id="KW-0732">Signal</keyword>
<keyword evidence="18" id="KW-1185">Reference proteome</keyword>
<evidence type="ECO:0000256" key="7">
    <source>
        <dbReference type="ARBA" id="ARBA00022729"/>
    </source>
</evidence>
<protein>
    <submittedName>
        <fullName evidence="17">Polysaccharide biosynthesis/export family protein</fullName>
    </submittedName>
</protein>
<keyword evidence="4" id="KW-1134">Transmembrane beta strand</keyword>
<gene>
    <name evidence="17" type="ORF">QO033_08705</name>
</gene>
<keyword evidence="11" id="KW-0472">Membrane</keyword>
<evidence type="ECO:0000256" key="4">
    <source>
        <dbReference type="ARBA" id="ARBA00022452"/>
    </source>
</evidence>
<sequence length="450" mass="49337">MKLHRIFALTTLILSACGVTYTSPKVRDQAAGLAVREVALTAETVLVANRSPYTPRPLPLAFHQNAGMGSGLKGIGALPDTPYVPEIKPEPLELRAPPQVTPPPYRIGIGDEVLLATKGTGSTIEELTGLLAAQNRREGYTVRDDGAIAIPDIGQIQIAGRTLEDAESAVFNALVERQIDPAFSLEVAQFNSKRVAVGGAVQSPRLVPITLTPLTLHEALTASGGISLRDKGFASIRIYRTGDLYQIPLQTYLRSSALQNTYLLNGDAVYVDTTYDLDRAVEFYRQKIDVINLRREARATALEELQAEVDLRRGTLEEHRSTFSSRLELEAEPRDYVYVTGEVRTQNRVPLPYEQQTSLADVLYGNGGFQTRTGDAAHIYVLRSSPRPEEFGAVTAWRLDGRNAATLALATRMQMRPNDIIFVQEQPITTWGRALDQFLPSLLNAGADAL</sequence>
<evidence type="ECO:0000256" key="3">
    <source>
        <dbReference type="ARBA" id="ARBA00022448"/>
    </source>
</evidence>
<keyword evidence="9" id="KW-0406">Ion transport</keyword>
<evidence type="ECO:0000259" key="16">
    <source>
        <dbReference type="Pfam" id="PF22461"/>
    </source>
</evidence>
<accession>A0ABT7EZI5</accession>
<dbReference type="Gene3D" id="3.10.560.10">
    <property type="entry name" value="Outer membrane lipoprotein wza domain like"/>
    <property type="match status" value="2"/>
</dbReference>
<evidence type="ECO:0000259" key="15">
    <source>
        <dbReference type="Pfam" id="PF02563"/>
    </source>
</evidence>
<proteinExistence type="inferred from homology"/>
<evidence type="ECO:0000256" key="10">
    <source>
        <dbReference type="ARBA" id="ARBA00023114"/>
    </source>
</evidence>
<dbReference type="PROSITE" id="PS51257">
    <property type="entry name" value="PROKAR_LIPOPROTEIN"/>
    <property type="match status" value="1"/>
</dbReference>
<keyword evidence="5" id="KW-0762">Sugar transport</keyword>
<evidence type="ECO:0000256" key="11">
    <source>
        <dbReference type="ARBA" id="ARBA00023136"/>
    </source>
</evidence>
<comment type="similarity">
    <text evidence="2">Belongs to the BexD/CtrA/VexA family.</text>
</comment>
<dbReference type="EMBL" id="JASNJD010000005">
    <property type="protein sequence ID" value="MDK3017755.1"/>
    <property type="molecule type" value="Genomic_DNA"/>
</dbReference>
<dbReference type="Pfam" id="PF02563">
    <property type="entry name" value="Poly_export"/>
    <property type="match status" value="1"/>
</dbReference>
<dbReference type="InterPro" id="IPR049712">
    <property type="entry name" value="Poly_export"/>
</dbReference>
<evidence type="ECO:0000256" key="5">
    <source>
        <dbReference type="ARBA" id="ARBA00022597"/>
    </source>
</evidence>
<evidence type="ECO:0000313" key="17">
    <source>
        <dbReference type="EMBL" id="MDK3017755.1"/>
    </source>
</evidence>
<dbReference type="InterPro" id="IPR054765">
    <property type="entry name" value="SLBB_dom"/>
</dbReference>
<feature type="domain" description="SLBB" evidence="16">
    <location>
        <begin position="337"/>
        <end position="423"/>
    </location>
</feature>
<evidence type="ECO:0000256" key="9">
    <source>
        <dbReference type="ARBA" id="ARBA00023065"/>
    </source>
</evidence>
<feature type="domain" description="SLBB" evidence="16">
    <location>
        <begin position="193"/>
        <end position="271"/>
    </location>
</feature>
<reference evidence="17 18" key="1">
    <citation type="submission" date="2023-05" db="EMBL/GenBank/DDBJ databases">
        <title>Pseudodonghicola sp. nov.</title>
        <authorList>
            <person name="Huang J."/>
        </authorList>
    </citation>
    <scope>NUCLEOTIDE SEQUENCE [LARGE SCALE GENOMIC DNA]</scope>
    <source>
        <strain evidence="17 18">IC7</strain>
    </source>
</reference>
<keyword evidence="3" id="KW-0813">Transport</keyword>
<keyword evidence="8" id="KW-0625">Polysaccharide transport</keyword>
<dbReference type="RefSeq" id="WP_284480571.1">
    <property type="nucleotide sequence ID" value="NZ_JASNJD010000005.1"/>
</dbReference>
<keyword evidence="10" id="KW-0626">Porin</keyword>
<comment type="subcellular location">
    <subcellularLocation>
        <location evidence="1">Cell outer membrane</location>
        <topology evidence="1">Multi-pass membrane protein</topology>
    </subcellularLocation>
</comment>
<keyword evidence="6" id="KW-0812">Transmembrane</keyword>
<evidence type="ECO:0000256" key="14">
    <source>
        <dbReference type="ARBA" id="ARBA00023288"/>
    </source>
</evidence>
<dbReference type="InterPro" id="IPR003715">
    <property type="entry name" value="Poly_export_N"/>
</dbReference>
<keyword evidence="13" id="KW-0998">Cell outer membrane</keyword>
<evidence type="ECO:0000256" key="12">
    <source>
        <dbReference type="ARBA" id="ARBA00023139"/>
    </source>
</evidence>
<evidence type="ECO:0000256" key="13">
    <source>
        <dbReference type="ARBA" id="ARBA00023237"/>
    </source>
</evidence>